<keyword evidence="1 2" id="KW-0694">RNA-binding</keyword>
<evidence type="ECO:0000313" key="5">
    <source>
        <dbReference type="Proteomes" id="UP000887563"/>
    </source>
</evidence>
<dbReference type="InterPro" id="IPR000504">
    <property type="entry name" value="RRM_dom"/>
</dbReference>
<dbReference type="InterPro" id="IPR050825">
    <property type="entry name" value="RBM42_RBP45_47-like"/>
</dbReference>
<name>A0A914LNM9_MELIC</name>
<accession>A0A914LNM9</accession>
<keyword evidence="3" id="KW-0472">Membrane</keyword>
<feature type="transmembrane region" description="Helical" evidence="3">
    <location>
        <begin position="30"/>
        <end position="48"/>
    </location>
</feature>
<dbReference type="Proteomes" id="UP000887563">
    <property type="component" value="Unplaced"/>
</dbReference>
<evidence type="ECO:0000256" key="3">
    <source>
        <dbReference type="SAM" id="Phobius"/>
    </source>
</evidence>
<dbReference type="PANTHER" id="PTHR47640">
    <property type="entry name" value="TRNA SELENOCYSTEINE 1-ASSOCIATED PROTEIN 1-RELATED-RELATED"/>
    <property type="match status" value="1"/>
</dbReference>
<dbReference type="GO" id="GO:0043488">
    <property type="term" value="P:regulation of mRNA stability"/>
    <property type="evidence" value="ECO:0007669"/>
    <property type="project" value="TreeGrafter"/>
</dbReference>
<dbReference type="PANTHER" id="PTHR47640:SF5">
    <property type="entry name" value="RRM DOMAIN-CONTAINING PROTEIN"/>
    <property type="match status" value="1"/>
</dbReference>
<evidence type="ECO:0000256" key="1">
    <source>
        <dbReference type="ARBA" id="ARBA00022884"/>
    </source>
</evidence>
<dbReference type="AlphaFoldDB" id="A0A914LNM9"/>
<dbReference type="SUPFAM" id="SSF54928">
    <property type="entry name" value="RNA-binding domain, RBD"/>
    <property type="match status" value="3"/>
</dbReference>
<keyword evidence="5" id="KW-1185">Reference proteome</keyword>
<sequence length="306" mass="34702">MLIKRILSFFILDIIFFKFYIFVVSPFLPFFFLFSFFCFFFKFLKIIVTTHQHLKKRFAFNSSKPYAFVEFTDPTTAAQALQAMNKRSLLVKEIKVNWAIQTGTQQKVDTSKHFHIFVGDLSTETDNKALKDAFAPFGEVSDAKVIRDPATLMSKGYGFCSFPKRDESELAIEQMNGQWLGRRTIRTNWATRKPGMPGMPGGVPFEYNKPTVDEIMAQTSPDNTSVYIGGVPPGATETEIRDASKRFGNIVDIRHFKLQGYAFVKFDTKIAAGKAIAEMNNGEFLGQTIRKNWGKVEGALPKFKIG</sequence>
<dbReference type="GO" id="GO:0003729">
    <property type="term" value="F:mRNA binding"/>
    <property type="evidence" value="ECO:0007669"/>
    <property type="project" value="InterPro"/>
</dbReference>
<dbReference type="Gene3D" id="3.30.70.330">
    <property type="match status" value="3"/>
</dbReference>
<reference evidence="6" key="1">
    <citation type="submission" date="2022-11" db="UniProtKB">
        <authorList>
            <consortium name="WormBaseParasite"/>
        </authorList>
    </citation>
    <scope>IDENTIFICATION</scope>
</reference>
<dbReference type="InterPro" id="IPR035979">
    <property type="entry name" value="RBD_domain_sf"/>
</dbReference>
<evidence type="ECO:0000256" key="2">
    <source>
        <dbReference type="PROSITE-ProRule" id="PRU00176"/>
    </source>
</evidence>
<keyword evidence="3" id="KW-0812">Transmembrane</keyword>
<feature type="domain" description="RRM" evidence="4">
    <location>
        <begin position="224"/>
        <end position="296"/>
    </location>
</feature>
<dbReference type="GO" id="GO:0000184">
    <property type="term" value="P:nuclear-transcribed mRNA catabolic process, nonsense-mediated decay"/>
    <property type="evidence" value="ECO:0007669"/>
    <property type="project" value="TreeGrafter"/>
</dbReference>
<protein>
    <submittedName>
        <fullName evidence="6">RRM domain-containing protein</fullName>
    </submittedName>
</protein>
<dbReference type="SMART" id="SM00360">
    <property type="entry name" value="RRM"/>
    <property type="match status" value="3"/>
</dbReference>
<evidence type="ECO:0000259" key="4">
    <source>
        <dbReference type="PROSITE" id="PS50102"/>
    </source>
</evidence>
<dbReference type="PROSITE" id="PS50102">
    <property type="entry name" value="RRM"/>
    <property type="match status" value="2"/>
</dbReference>
<organism evidence="5 6">
    <name type="scientific">Meloidogyne incognita</name>
    <name type="common">Southern root-knot nematode worm</name>
    <name type="synonym">Oxyuris incognita</name>
    <dbReference type="NCBI Taxonomy" id="6306"/>
    <lineage>
        <taxon>Eukaryota</taxon>
        <taxon>Metazoa</taxon>
        <taxon>Ecdysozoa</taxon>
        <taxon>Nematoda</taxon>
        <taxon>Chromadorea</taxon>
        <taxon>Rhabditida</taxon>
        <taxon>Tylenchina</taxon>
        <taxon>Tylenchomorpha</taxon>
        <taxon>Tylenchoidea</taxon>
        <taxon>Meloidogynidae</taxon>
        <taxon>Meloidogyninae</taxon>
        <taxon>Meloidogyne</taxon>
        <taxon>Meloidogyne incognita group</taxon>
    </lineage>
</organism>
<evidence type="ECO:0000313" key="6">
    <source>
        <dbReference type="WBParaSite" id="Minc3s00697g16227"/>
    </source>
</evidence>
<dbReference type="InterPro" id="IPR012677">
    <property type="entry name" value="Nucleotide-bd_a/b_plait_sf"/>
</dbReference>
<proteinExistence type="predicted"/>
<dbReference type="GO" id="GO:0010494">
    <property type="term" value="C:cytoplasmic stress granule"/>
    <property type="evidence" value="ECO:0007669"/>
    <property type="project" value="TreeGrafter"/>
</dbReference>
<feature type="domain" description="RRM" evidence="4">
    <location>
        <begin position="114"/>
        <end position="192"/>
    </location>
</feature>
<dbReference type="GO" id="GO:0034063">
    <property type="term" value="P:stress granule assembly"/>
    <property type="evidence" value="ECO:0007669"/>
    <property type="project" value="TreeGrafter"/>
</dbReference>
<dbReference type="WBParaSite" id="Minc3s00697g16227">
    <property type="protein sequence ID" value="Minc3s00697g16227"/>
    <property type="gene ID" value="Minc3s00697g16227"/>
</dbReference>
<dbReference type="Pfam" id="PF00076">
    <property type="entry name" value="RRM_1"/>
    <property type="match status" value="3"/>
</dbReference>
<keyword evidence="3" id="KW-1133">Transmembrane helix</keyword>